<proteinExistence type="predicted"/>
<dbReference type="GO" id="GO:0052621">
    <property type="term" value="F:diguanylate cyclase activity"/>
    <property type="evidence" value="ECO:0007669"/>
    <property type="project" value="UniProtKB-EC"/>
</dbReference>
<dbReference type="Gene3D" id="3.30.70.270">
    <property type="match status" value="1"/>
</dbReference>
<comment type="caution">
    <text evidence="4">The sequence shown here is derived from an EMBL/GenBank/DDBJ whole genome shotgun (WGS) entry which is preliminary data.</text>
</comment>
<evidence type="ECO:0000313" key="4">
    <source>
        <dbReference type="EMBL" id="MDK2126073.1"/>
    </source>
</evidence>
<evidence type="ECO:0000259" key="3">
    <source>
        <dbReference type="PROSITE" id="PS50887"/>
    </source>
</evidence>
<accession>A0ABT7E181</accession>
<dbReference type="RefSeq" id="WP_284102388.1">
    <property type="nucleotide sequence ID" value="NZ_JARRAF010000030.1"/>
</dbReference>
<dbReference type="InterPro" id="IPR043128">
    <property type="entry name" value="Rev_trsase/Diguanyl_cyclase"/>
</dbReference>
<dbReference type="InterPro" id="IPR000160">
    <property type="entry name" value="GGDEF_dom"/>
</dbReference>
<feature type="domain" description="GGDEF" evidence="3">
    <location>
        <begin position="130"/>
        <end position="261"/>
    </location>
</feature>
<dbReference type="PROSITE" id="PS50887">
    <property type="entry name" value="GGDEF"/>
    <property type="match status" value="1"/>
</dbReference>
<dbReference type="Pfam" id="PF00990">
    <property type="entry name" value="GGDEF"/>
    <property type="match status" value="1"/>
</dbReference>
<dbReference type="EMBL" id="JARRAF010000030">
    <property type="protein sequence ID" value="MDK2126073.1"/>
    <property type="molecule type" value="Genomic_DNA"/>
</dbReference>
<dbReference type="CDD" id="cd01949">
    <property type="entry name" value="GGDEF"/>
    <property type="match status" value="1"/>
</dbReference>
<reference evidence="4" key="1">
    <citation type="submission" date="2023-03" db="EMBL/GenBank/DDBJ databases">
        <title>Chitinimonas shenzhenensis gen. nov., sp. nov., a novel member of family Burkholderiaceae isolated from activated sludge collected in Shen Zhen, China.</title>
        <authorList>
            <person name="Wang X."/>
        </authorList>
    </citation>
    <scope>NUCLEOTIDE SEQUENCE</scope>
    <source>
        <strain evidence="4">DQS-5</strain>
    </source>
</reference>
<comment type="catalytic activity">
    <reaction evidence="2">
        <text>2 GTP = 3',3'-c-di-GMP + 2 diphosphate</text>
        <dbReference type="Rhea" id="RHEA:24898"/>
        <dbReference type="ChEBI" id="CHEBI:33019"/>
        <dbReference type="ChEBI" id="CHEBI:37565"/>
        <dbReference type="ChEBI" id="CHEBI:58805"/>
        <dbReference type="EC" id="2.7.7.65"/>
    </reaction>
</comment>
<organism evidence="4 5">
    <name type="scientific">Parachitinimonas caeni</name>
    <dbReference type="NCBI Taxonomy" id="3031301"/>
    <lineage>
        <taxon>Bacteria</taxon>
        <taxon>Pseudomonadati</taxon>
        <taxon>Pseudomonadota</taxon>
        <taxon>Betaproteobacteria</taxon>
        <taxon>Neisseriales</taxon>
        <taxon>Chitinibacteraceae</taxon>
        <taxon>Parachitinimonas</taxon>
    </lineage>
</organism>
<sequence length="261" mass="29820">MREEMGLEQRVEALLEDPAYTGHPLKQILAELFTEYREQLRQMERITRISDHYQSMARDSNLSLAERYQKQMRQLEKIARISDGYQHMLHDLNQALRQASTHDPLTGLANRRLILDSLHAEIGRCERNGAHLSVVMVDVDHFKLVNDRYGHEAGDLVLVEVARYLQRDLREYDLCGRWGGEEFLLLLPETHATEAMSVVERMRLGMRQLVIMVGDVDVTVSASFGVAEHRLGASVNDTIKRADAAMLAAKRAGRDRSELAQ</sequence>
<dbReference type="SMART" id="SM00267">
    <property type="entry name" value="GGDEF"/>
    <property type="match status" value="1"/>
</dbReference>
<dbReference type="EC" id="2.7.7.65" evidence="1"/>
<keyword evidence="5" id="KW-1185">Reference proteome</keyword>
<keyword evidence="4" id="KW-0548">Nucleotidyltransferase</keyword>
<keyword evidence="4" id="KW-0808">Transferase</keyword>
<dbReference type="InterPro" id="IPR050469">
    <property type="entry name" value="Diguanylate_Cyclase"/>
</dbReference>
<dbReference type="PANTHER" id="PTHR45138">
    <property type="entry name" value="REGULATORY COMPONENTS OF SENSORY TRANSDUCTION SYSTEM"/>
    <property type="match status" value="1"/>
</dbReference>
<name>A0ABT7E181_9NEIS</name>
<dbReference type="PANTHER" id="PTHR45138:SF9">
    <property type="entry name" value="DIGUANYLATE CYCLASE DGCM-RELATED"/>
    <property type="match status" value="1"/>
</dbReference>
<evidence type="ECO:0000256" key="2">
    <source>
        <dbReference type="ARBA" id="ARBA00034247"/>
    </source>
</evidence>
<protein>
    <recommendedName>
        <fullName evidence="1">diguanylate cyclase</fullName>
        <ecNumber evidence="1">2.7.7.65</ecNumber>
    </recommendedName>
</protein>
<dbReference type="SUPFAM" id="SSF55073">
    <property type="entry name" value="Nucleotide cyclase"/>
    <property type="match status" value="1"/>
</dbReference>
<dbReference type="Proteomes" id="UP001172778">
    <property type="component" value="Unassembled WGS sequence"/>
</dbReference>
<gene>
    <name evidence="4" type="primary">siaD</name>
    <name evidence="4" type="ORF">PZA18_18680</name>
</gene>
<dbReference type="InterPro" id="IPR029787">
    <property type="entry name" value="Nucleotide_cyclase"/>
</dbReference>
<dbReference type="NCBIfam" id="TIGR00254">
    <property type="entry name" value="GGDEF"/>
    <property type="match status" value="1"/>
</dbReference>
<evidence type="ECO:0000256" key="1">
    <source>
        <dbReference type="ARBA" id="ARBA00012528"/>
    </source>
</evidence>
<dbReference type="NCBIfam" id="NF038266">
    <property type="entry name" value="diguan_SiaD"/>
    <property type="match status" value="1"/>
</dbReference>
<evidence type="ECO:0000313" key="5">
    <source>
        <dbReference type="Proteomes" id="UP001172778"/>
    </source>
</evidence>